<proteinExistence type="inferred from homology"/>
<dbReference type="InterPro" id="IPR005115">
    <property type="entry name" value="Gly_transporter"/>
</dbReference>
<evidence type="ECO:0000256" key="5">
    <source>
        <dbReference type="ARBA" id="ARBA00022989"/>
    </source>
</evidence>
<evidence type="ECO:0000259" key="8">
    <source>
        <dbReference type="Pfam" id="PF03458"/>
    </source>
</evidence>
<organism evidence="9 10">
    <name type="scientific">Candidatus Allocopromorpha excrementigallinarum</name>
    <dbReference type="NCBI Taxonomy" id="2840742"/>
    <lineage>
        <taxon>Bacteria</taxon>
        <taxon>Bacillati</taxon>
        <taxon>Bacillota</taxon>
        <taxon>Clostridia</taxon>
        <taxon>Eubacteriales</taxon>
        <taxon>Eubacteriaceae</taxon>
        <taxon>Eubacteriaceae incertae sedis</taxon>
        <taxon>Candidatus Allocopromorpha</taxon>
    </lineage>
</organism>
<dbReference type="Proteomes" id="UP000824090">
    <property type="component" value="Unassembled WGS sequence"/>
</dbReference>
<protein>
    <submittedName>
        <fullName evidence="9">Trimeric intracellular cation channel family protein</fullName>
    </submittedName>
</protein>
<dbReference type="Pfam" id="PF03458">
    <property type="entry name" value="Gly_transporter"/>
    <property type="match status" value="2"/>
</dbReference>
<dbReference type="EMBL" id="DVMP01000040">
    <property type="protein sequence ID" value="HIU25204.1"/>
    <property type="molecule type" value="Genomic_DNA"/>
</dbReference>
<accession>A0A9D1HZ53</accession>
<comment type="subcellular location">
    <subcellularLocation>
        <location evidence="1">Cell membrane</location>
        <topology evidence="1">Multi-pass membrane protein</topology>
    </subcellularLocation>
</comment>
<dbReference type="AlphaFoldDB" id="A0A9D1HZ53"/>
<keyword evidence="4 7" id="KW-0812">Transmembrane</keyword>
<keyword evidence="3" id="KW-1003">Cell membrane</keyword>
<comment type="caution">
    <text evidence="9">The sequence shown here is derived from an EMBL/GenBank/DDBJ whole genome shotgun (WGS) entry which is preliminary data.</text>
</comment>
<evidence type="ECO:0000256" key="6">
    <source>
        <dbReference type="ARBA" id="ARBA00023136"/>
    </source>
</evidence>
<feature type="transmembrane region" description="Helical" evidence="7">
    <location>
        <begin position="150"/>
        <end position="167"/>
    </location>
</feature>
<feature type="transmembrane region" description="Helical" evidence="7">
    <location>
        <begin position="89"/>
        <end position="109"/>
    </location>
</feature>
<evidence type="ECO:0000256" key="4">
    <source>
        <dbReference type="ARBA" id="ARBA00022692"/>
    </source>
</evidence>
<keyword evidence="6 7" id="KW-0472">Membrane</keyword>
<dbReference type="PANTHER" id="PTHR30506:SF3">
    <property type="entry name" value="UPF0126 INNER MEMBRANE PROTEIN YADS-RELATED"/>
    <property type="match status" value="1"/>
</dbReference>
<dbReference type="GO" id="GO:0005886">
    <property type="term" value="C:plasma membrane"/>
    <property type="evidence" value="ECO:0007669"/>
    <property type="project" value="UniProtKB-SubCell"/>
</dbReference>
<feature type="transmembrane region" description="Helical" evidence="7">
    <location>
        <begin position="64"/>
        <end position="82"/>
    </location>
</feature>
<feature type="transmembrane region" description="Helical" evidence="7">
    <location>
        <begin position="31"/>
        <end position="52"/>
    </location>
</feature>
<evidence type="ECO:0000256" key="2">
    <source>
        <dbReference type="ARBA" id="ARBA00008193"/>
    </source>
</evidence>
<evidence type="ECO:0000313" key="9">
    <source>
        <dbReference type="EMBL" id="HIU25204.1"/>
    </source>
</evidence>
<name>A0A9D1HZ53_9FIRM</name>
<feature type="transmembrane region" description="Helical" evidence="7">
    <location>
        <begin position="173"/>
        <end position="190"/>
    </location>
</feature>
<evidence type="ECO:0000256" key="3">
    <source>
        <dbReference type="ARBA" id="ARBA00022475"/>
    </source>
</evidence>
<reference evidence="9" key="1">
    <citation type="submission" date="2020-10" db="EMBL/GenBank/DDBJ databases">
        <authorList>
            <person name="Gilroy R."/>
        </authorList>
    </citation>
    <scope>NUCLEOTIDE SEQUENCE</scope>
    <source>
        <strain evidence="9">ChiHcec3-6078</strain>
    </source>
</reference>
<keyword evidence="5 7" id="KW-1133">Transmembrane helix</keyword>
<evidence type="ECO:0000256" key="7">
    <source>
        <dbReference type="SAM" id="Phobius"/>
    </source>
</evidence>
<comment type="similarity">
    <text evidence="2">Belongs to the UPF0126 family.</text>
</comment>
<feature type="transmembrane region" description="Helical" evidence="7">
    <location>
        <begin position="6"/>
        <end position="24"/>
    </location>
</feature>
<feature type="domain" description="Glycine transporter" evidence="8">
    <location>
        <begin position="6"/>
        <end position="80"/>
    </location>
</feature>
<evidence type="ECO:0000313" key="10">
    <source>
        <dbReference type="Proteomes" id="UP000824090"/>
    </source>
</evidence>
<evidence type="ECO:0000256" key="1">
    <source>
        <dbReference type="ARBA" id="ARBA00004651"/>
    </source>
</evidence>
<reference evidence="9" key="2">
    <citation type="journal article" date="2021" name="PeerJ">
        <title>Extensive microbial diversity within the chicken gut microbiome revealed by metagenomics and culture.</title>
        <authorList>
            <person name="Gilroy R."/>
            <person name="Ravi A."/>
            <person name="Getino M."/>
            <person name="Pursley I."/>
            <person name="Horton D.L."/>
            <person name="Alikhan N.F."/>
            <person name="Baker D."/>
            <person name="Gharbi K."/>
            <person name="Hall N."/>
            <person name="Watson M."/>
            <person name="Adriaenssens E.M."/>
            <person name="Foster-Nyarko E."/>
            <person name="Jarju S."/>
            <person name="Secka A."/>
            <person name="Antonio M."/>
            <person name="Oren A."/>
            <person name="Chaudhuri R.R."/>
            <person name="La Ragione R."/>
            <person name="Hildebrand F."/>
            <person name="Pallen M.J."/>
        </authorList>
    </citation>
    <scope>NUCLEOTIDE SEQUENCE</scope>
    <source>
        <strain evidence="9">ChiHcec3-6078</strain>
    </source>
</reference>
<feature type="transmembrane region" description="Helical" evidence="7">
    <location>
        <begin position="115"/>
        <end position="138"/>
    </location>
</feature>
<dbReference type="PANTHER" id="PTHR30506">
    <property type="entry name" value="INNER MEMBRANE PROTEIN"/>
    <property type="match status" value="1"/>
</dbReference>
<gene>
    <name evidence="9" type="ORF">IAC50_01735</name>
</gene>
<sequence>MNFISLMEIIGTVAFAASGALVAIDKRLDYYGIVFLALITAIGGGIIRDVIIDLELPAAIENPVYAVISAVTAVAVIVFYKWATRLQHLINIFDAVGLAAFTAIGAEAAVKNDVFSIFVVITLALLTGTGGGILRDVFVKEIPFVFRKEVYAAASIAGAAAFIPAFCWLGEEAAMYICFGVTLVIRIMSIKFNWHLAKVKTGVAIYEKAAGKKRK</sequence>
<feature type="domain" description="Glycine transporter" evidence="8">
    <location>
        <begin position="92"/>
        <end position="163"/>
    </location>
</feature>